<protein>
    <submittedName>
        <fullName evidence="5">Zeta toxin</fullName>
    </submittedName>
</protein>
<dbReference type="GO" id="GO:0005524">
    <property type="term" value="F:ATP binding"/>
    <property type="evidence" value="ECO:0007669"/>
    <property type="project" value="UniProtKB-KW"/>
</dbReference>
<evidence type="ECO:0000256" key="2">
    <source>
        <dbReference type="ARBA" id="ARBA00022840"/>
    </source>
</evidence>
<proteinExistence type="predicted"/>
<dbReference type="Gene3D" id="3.40.50.300">
    <property type="entry name" value="P-loop containing nucleotide triphosphate hydrolases"/>
    <property type="match status" value="1"/>
</dbReference>
<dbReference type="InterPro" id="IPR010488">
    <property type="entry name" value="Zeta_toxin_domain"/>
</dbReference>
<keyword evidence="1" id="KW-0547">Nucleotide-binding</keyword>
<evidence type="ECO:0000313" key="5">
    <source>
        <dbReference type="EMBL" id="AQT47976.1"/>
    </source>
</evidence>
<sequence>MLIDGTLNFFQTSQKELDRIFETKIVPGSEFYADRQGRGTTVTMVAGQSGSGKSDHIANLIMSAESHTVVTDYHLLKSLVPNIEKTFGYALNGTHQYHTNEIINTWSRKLFAHALDNDAQYIEKTNNAHNIKDFLVYQIYDGHQLDVSYTADSWPGPLNVSLHMMALNHRSSRINAMERYGKTEDKTFADVIRFHDALDLKHVANCQNGLLSADLLHTVSTIKVIRPDGSEIYKSETQSPNWSESLPDGRLKIDKAPDGYSIYMLATQGSMKPDIASQKYENYSQNNEILNYYINRSDALDIIGENKAYFEMGAHNYNPLNENSSSNQQGALSWLQYLNIDIKKQIAHSQDDMQSVAANVFNEDINNLVHRNLENSNPYHNRHANSDSQSQQISNKR</sequence>
<evidence type="ECO:0000313" key="6">
    <source>
        <dbReference type="Proteomes" id="UP000189632"/>
    </source>
</evidence>
<evidence type="ECO:0000256" key="1">
    <source>
        <dbReference type="ARBA" id="ARBA00022741"/>
    </source>
</evidence>
<feature type="compositionally biased region" description="Polar residues" evidence="3">
    <location>
        <begin position="386"/>
        <end position="397"/>
    </location>
</feature>
<dbReference type="EMBL" id="CP015625">
    <property type="protein sequence ID" value="AQT47976.1"/>
    <property type="molecule type" value="Genomic_DNA"/>
</dbReference>
<feature type="domain" description="Zeta toxin" evidence="4">
    <location>
        <begin position="41"/>
        <end position="122"/>
    </location>
</feature>
<dbReference type="InterPro" id="IPR027417">
    <property type="entry name" value="P-loop_NTPase"/>
</dbReference>
<feature type="region of interest" description="Disordered" evidence="3">
    <location>
        <begin position="373"/>
        <end position="397"/>
    </location>
</feature>
<dbReference type="KEGG" id="bapi:BBC0122_018810"/>
<keyword evidence="2" id="KW-0067">ATP-binding</keyword>
<keyword evidence="6" id="KW-1185">Reference proteome</keyword>
<dbReference type="GO" id="GO:0016301">
    <property type="term" value="F:kinase activity"/>
    <property type="evidence" value="ECO:0007669"/>
    <property type="project" value="InterPro"/>
</dbReference>
<dbReference type="Proteomes" id="UP000189632">
    <property type="component" value="Chromosome"/>
</dbReference>
<accession>A0A1U9MJE6</accession>
<dbReference type="Pfam" id="PF06414">
    <property type="entry name" value="Zeta_toxin"/>
    <property type="match status" value="1"/>
</dbReference>
<gene>
    <name evidence="5" type="ORF">BBC0122_018810</name>
</gene>
<reference evidence="5 6" key="1">
    <citation type="submission" date="2016-11" db="EMBL/GenBank/DDBJ databases">
        <title>Comparative genomics of Bartonella apis.</title>
        <authorList>
            <person name="Engel P."/>
        </authorList>
    </citation>
    <scope>NUCLEOTIDE SEQUENCE [LARGE SCALE GENOMIC DNA]</scope>
    <source>
        <strain evidence="5 6">BBC0122</strain>
    </source>
</reference>
<name>A0A1U9MJE6_9HYPH</name>
<dbReference type="AlphaFoldDB" id="A0A1U9MJE6"/>
<dbReference type="RefSeq" id="WP_077993417.1">
    <property type="nucleotide sequence ID" value="NZ_CAXUOT020000003.1"/>
</dbReference>
<evidence type="ECO:0000259" key="4">
    <source>
        <dbReference type="Pfam" id="PF06414"/>
    </source>
</evidence>
<evidence type="ECO:0000256" key="3">
    <source>
        <dbReference type="SAM" id="MobiDB-lite"/>
    </source>
</evidence>
<organism evidence="5 6">
    <name type="scientific">Bartonella choladocola</name>
    <dbReference type="NCBI Taxonomy" id="2750995"/>
    <lineage>
        <taxon>Bacteria</taxon>
        <taxon>Pseudomonadati</taxon>
        <taxon>Pseudomonadota</taxon>
        <taxon>Alphaproteobacteria</taxon>
        <taxon>Hyphomicrobiales</taxon>
        <taxon>Bartonellaceae</taxon>
        <taxon>Bartonella</taxon>
    </lineage>
</organism>